<protein>
    <submittedName>
        <fullName evidence="1">Uncharacterized protein</fullName>
    </submittedName>
</protein>
<accession>A0AAV1YY96</accession>
<name>A0AAV1YY96_9ARAC</name>
<dbReference type="EMBL" id="CAXIEN010000011">
    <property type="protein sequence ID" value="CAL1264083.1"/>
    <property type="molecule type" value="Genomic_DNA"/>
</dbReference>
<reference evidence="1 2" key="1">
    <citation type="submission" date="2024-04" db="EMBL/GenBank/DDBJ databases">
        <authorList>
            <person name="Rising A."/>
            <person name="Reimegard J."/>
            <person name="Sonavane S."/>
            <person name="Akerstrom W."/>
            <person name="Nylinder S."/>
            <person name="Hedman E."/>
            <person name="Kallberg Y."/>
        </authorList>
    </citation>
    <scope>NUCLEOTIDE SEQUENCE [LARGE SCALE GENOMIC DNA]</scope>
</reference>
<feature type="non-terminal residue" evidence="1">
    <location>
        <position position="1"/>
    </location>
</feature>
<evidence type="ECO:0000313" key="2">
    <source>
        <dbReference type="Proteomes" id="UP001497382"/>
    </source>
</evidence>
<dbReference type="Proteomes" id="UP001497382">
    <property type="component" value="Unassembled WGS sequence"/>
</dbReference>
<keyword evidence="2" id="KW-1185">Reference proteome</keyword>
<evidence type="ECO:0000313" key="1">
    <source>
        <dbReference type="EMBL" id="CAL1264083.1"/>
    </source>
</evidence>
<comment type="caution">
    <text evidence="1">The sequence shown here is derived from an EMBL/GenBank/DDBJ whole genome shotgun (WGS) entry which is preliminary data.</text>
</comment>
<proteinExistence type="predicted"/>
<dbReference type="AlphaFoldDB" id="A0AAV1YY96"/>
<gene>
    <name evidence="1" type="ORF">LARSCL_LOCUS1833</name>
</gene>
<sequence>RGSCFCLPSPSEISVGGRDNDQAWRTSSVVIGDRIMSVENSFSSSCQNPLRPISADAASNRRLFVIRDSWRGNICTCEMEKEAVSCRSPV</sequence>
<organism evidence="1 2">
    <name type="scientific">Larinioides sclopetarius</name>
    <dbReference type="NCBI Taxonomy" id="280406"/>
    <lineage>
        <taxon>Eukaryota</taxon>
        <taxon>Metazoa</taxon>
        <taxon>Ecdysozoa</taxon>
        <taxon>Arthropoda</taxon>
        <taxon>Chelicerata</taxon>
        <taxon>Arachnida</taxon>
        <taxon>Araneae</taxon>
        <taxon>Araneomorphae</taxon>
        <taxon>Entelegynae</taxon>
        <taxon>Araneoidea</taxon>
        <taxon>Araneidae</taxon>
        <taxon>Larinioides</taxon>
    </lineage>
</organism>